<keyword evidence="5" id="KW-1133">Transmembrane helix</keyword>
<evidence type="ECO:0000313" key="9">
    <source>
        <dbReference type="Proteomes" id="UP000177195"/>
    </source>
</evidence>
<dbReference type="Gene3D" id="2.40.420.20">
    <property type="match status" value="1"/>
</dbReference>
<dbReference type="NCBIfam" id="TIGR01730">
    <property type="entry name" value="RND_mfp"/>
    <property type="match status" value="1"/>
</dbReference>
<dbReference type="SUPFAM" id="SSF111369">
    <property type="entry name" value="HlyD-like secretion proteins"/>
    <property type="match status" value="2"/>
</dbReference>
<dbReference type="Gene3D" id="1.10.287.470">
    <property type="entry name" value="Helix hairpin bin"/>
    <property type="match status" value="1"/>
</dbReference>
<dbReference type="InterPro" id="IPR058792">
    <property type="entry name" value="Beta-barrel_RND_2"/>
</dbReference>
<keyword evidence="3 4" id="KW-0175">Coiled coil</keyword>
<protein>
    <submittedName>
        <fullName evidence="8">Uncharacterized protein</fullName>
    </submittedName>
</protein>
<keyword evidence="5" id="KW-0472">Membrane</keyword>
<dbReference type="InterPro" id="IPR058647">
    <property type="entry name" value="BSH_CzcB-like"/>
</dbReference>
<proteinExistence type="inferred from homology"/>
<dbReference type="GO" id="GO:0016020">
    <property type="term" value="C:membrane"/>
    <property type="evidence" value="ECO:0007669"/>
    <property type="project" value="InterPro"/>
</dbReference>
<comment type="similarity">
    <text evidence="2">Belongs to the membrane fusion protein (MFP) (TC 8.A.1) family.</text>
</comment>
<dbReference type="GO" id="GO:0030313">
    <property type="term" value="C:cell envelope"/>
    <property type="evidence" value="ECO:0007669"/>
    <property type="project" value="UniProtKB-SubCell"/>
</dbReference>
<comment type="subcellular location">
    <subcellularLocation>
        <location evidence="1">Cell envelope</location>
    </subcellularLocation>
</comment>
<organism evidence="8 9">
    <name type="scientific">Candidatus Nomurabacteria bacterium RIFCSPLOWO2_02_FULL_42_17</name>
    <dbReference type="NCBI Taxonomy" id="1801789"/>
    <lineage>
        <taxon>Bacteria</taxon>
        <taxon>Candidatus Nomuraibacteriota</taxon>
    </lineage>
</organism>
<dbReference type="PANTHER" id="PTHR32347">
    <property type="entry name" value="EFFLUX SYSTEM COMPONENT YKNX-RELATED"/>
    <property type="match status" value="1"/>
</dbReference>
<evidence type="ECO:0000259" key="7">
    <source>
        <dbReference type="Pfam" id="PF25973"/>
    </source>
</evidence>
<feature type="transmembrane region" description="Helical" evidence="5">
    <location>
        <begin position="9"/>
        <end position="27"/>
    </location>
</feature>
<feature type="domain" description="CzcB-like barrel-sandwich hybrid" evidence="7">
    <location>
        <begin position="61"/>
        <end position="367"/>
    </location>
</feature>
<dbReference type="Pfam" id="PF25973">
    <property type="entry name" value="BSH_CzcB"/>
    <property type="match status" value="1"/>
</dbReference>
<evidence type="ECO:0000256" key="4">
    <source>
        <dbReference type="SAM" id="Coils"/>
    </source>
</evidence>
<keyword evidence="5" id="KW-0812">Transmembrane</keyword>
<accession>A0A1F6XPZ0</accession>
<dbReference type="Pfam" id="PF25954">
    <property type="entry name" value="Beta-barrel_RND_2"/>
    <property type="match status" value="1"/>
</dbReference>
<gene>
    <name evidence="8" type="ORF">A3I25_00670</name>
</gene>
<comment type="caution">
    <text evidence="8">The sequence shown here is derived from an EMBL/GenBank/DDBJ whole genome shotgun (WGS) entry which is preliminary data.</text>
</comment>
<dbReference type="GO" id="GO:0022857">
    <property type="term" value="F:transmembrane transporter activity"/>
    <property type="evidence" value="ECO:0007669"/>
    <property type="project" value="InterPro"/>
</dbReference>
<sequence>MIKILRKKSFIISAIIIVLIIASFFILRGDKTPEYDSVIAEKGTITEEVSVTGRVKPAQSVNLAPEQTGQVSDVSVAVGDKVWLGKTLIQLRNDELLAQLLQAEANLASEEAKLSEIKKGTRPEEVQVQEVRVKNTQSAINDAKKNLIDKLQDAYTKSDDAIRNKVDQFFNNPRGSNPTLVFFIIDSQLDNDIKWGRLLVEVTLENWKLSLGRLIISSDLSSYTNEAEKNLEQIKSFLDKASLAINSTYSTTTLSQTTTNSWKSDVSTARTNIYTAISNLTTAEEKLKTAESDSALSEQELVLKRAEATPEQILSQEAKVKSTQADVQNMQAKIAKTIIRSPINGIVTIQNAKVGEIVANNTSIISIISEADFEIEANIPEADIAKVKISNTAQVTLDAYGDDVIFEAKIIAIDPAETIIEGVSTYKTTLQFLKEDNRIKSGMTANIDILNNKKDNVVFIPIRAVEEKDGRKVVKILNNGEIREVGVETGLRGSDGNIEVITGINEGDEVIVLIKE</sequence>
<name>A0A1F6XPZ0_9BACT</name>
<dbReference type="Gene3D" id="2.40.50.100">
    <property type="match status" value="1"/>
</dbReference>
<dbReference type="EMBL" id="MFVN01000044">
    <property type="protein sequence ID" value="OGI96141.1"/>
    <property type="molecule type" value="Genomic_DNA"/>
</dbReference>
<feature type="domain" description="CusB-like beta-barrel" evidence="6">
    <location>
        <begin position="375"/>
        <end position="449"/>
    </location>
</feature>
<dbReference type="InterPro" id="IPR050465">
    <property type="entry name" value="UPF0194_transport"/>
</dbReference>
<dbReference type="Proteomes" id="UP000177195">
    <property type="component" value="Unassembled WGS sequence"/>
</dbReference>
<evidence type="ECO:0000313" key="8">
    <source>
        <dbReference type="EMBL" id="OGI96141.1"/>
    </source>
</evidence>
<evidence type="ECO:0000256" key="2">
    <source>
        <dbReference type="ARBA" id="ARBA00009477"/>
    </source>
</evidence>
<evidence type="ECO:0000256" key="3">
    <source>
        <dbReference type="ARBA" id="ARBA00023054"/>
    </source>
</evidence>
<reference evidence="8 9" key="1">
    <citation type="journal article" date="2016" name="Nat. Commun.">
        <title>Thousands of microbial genomes shed light on interconnected biogeochemical processes in an aquifer system.</title>
        <authorList>
            <person name="Anantharaman K."/>
            <person name="Brown C.T."/>
            <person name="Hug L.A."/>
            <person name="Sharon I."/>
            <person name="Castelle C.J."/>
            <person name="Probst A.J."/>
            <person name="Thomas B.C."/>
            <person name="Singh A."/>
            <person name="Wilkins M.J."/>
            <person name="Karaoz U."/>
            <person name="Brodie E.L."/>
            <person name="Williams K.H."/>
            <person name="Hubbard S.S."/>
            <person name="Banfield J.F."/>
        </authorList>
    </citation>
    <scope>NUCLEOTIDE SEQUENCE [LARGE SCALE GENOMIC DNA]</scope>
</reference>
<feature type="coiled-coil region" evidence="4">
    <location>
        <begin position="93"/>
        <end position="146"/>
    </location>
</feature>
<dbReference type="AlphaFoldDB" id="A0A1F6XPZ0"/>
<feature type="coiled-coil region" evidence="4">
    <location>
        <begin position="280"/>
        <end position="333"/>
    </location>
</feature>
<evidence type="ECO:0000259" key="6">
    <source>
        <dbReference type="Pfam" id="PF25954"/>
    </source>
</evidence>
<evidence type="ECO:0000256" key="5">
    <source>
        <dbReference type="SAM" id="Phobius"/>
    </source>
</evidence>
<dbReference type="Gene3D" id="2.40.30.170">
    <property type="match status" value="1"/>
</dbReference>
<evidence type="ECO:0000256" key="1">
    <source>
        <dbReference type="ARBA" id="ARBA00004196"/>
    </source>
</evidence>
<dbReference type="InterPro" id="IPR006143">
    <property type="entry name" value="RND_pump_MFP"/>
</dbReference>